<proteinExistence type="predicted"/>
<name>A0A6G1BJD5_9ORYZ</name>
<dbReference type="EMBL" id="SPHZ02000012">
    <property type="protein sequence ID" value="KAF0888036.1"/>
    <property type="molecule type" value="Genomic_DNA"/>
</dbReference>
<evidence type="ECO:0000256" key="1">
    <source>
        <dbReference type="SAM" id="MobiDB-lite"/>
    </source>
</evidence>
<evidence type="ECO:0000313" key="2">
    <source>
        <dbReference type="EMBL" id="KAF0888036.1"/>
    </source>
</evidence>
<keyword evidence="3" id="KW-1185">Reference proteome</keyword>
<comment type="caution">
    <text evidence="2">The sequence shown here is derived from an EMBL/GenBank/DDBJ whole genome shotgun (WGS) entry which is preliminary data.</text>
</comment>
<organism evidence="2 3">
    <name type="scientific">Oryza meyeriana var. granulata</name>
    <dbReference type="NCBI Taxonomy" id="110450"/>
    <lineage>
        <taxon>Eukaryota</taxon>
        <taxon>Viridiplantae</taxon>
        <taxon>Streptophyta</taxon>
        <taxon>Embryophyta</taxon>
        <taxon>Tracheophyta</taxon>
        <taxon>Spermatophyta</taxon>
        <taxon>Magnoliopsida</taxon>
        <taxon>Liliopsida</taxon>
        <taxon>Poales</taxon>
        <taxon>Poaceae</taxon>
        <taxon>BOP clade</taxon>
        <taxon>Oryzoideae</taxon>
        <taxon>Oryzeae</taxon>
        <taxon>Oryzinae</taxon>
        <taxon>Oryza</taxon>
        <taxon>Oryza meyeriana</taxon>
    </lineage>
</organism>
<dbReference type="Proteomes" id="UP000479710">
    <property type="component" value="Unassembled WGS sequence"/>
</dbReference>
<reference evidence="2 3" key="1">
    <citation type="submission" date="2019-11" db="EMBL/GenBank/DDBJ databases">
        <title>Whole genome sequence of Oryza granulata.</title>
        <authorList>
            <person name="Li W."/>
        </authorList>
    </citation>
    <scope>NUCLEOTIDE SEQUENCE [LARGE SCALE GENOMIC DNA]</scope>
    <source>
        <strain evidence="3">cv. Menghai</strain>
        <tissue evidence="2">Leaf</tissue>
    </source>
</reference>
<feature type="region of interest" description="Disordered" evidence="1">
    <location>
        <begin position="114"/>
        <end position="142"/>
    </location>
</feature>
<gene>
    <name evidence="2" type="ORF">E2562_009618</name>
</gene>
<protein>
    <submittedName>
        <fullName evidence="2">Uncharacterized protein</fullName>
    </submittedName>
</protein>
<evidence type="ECO:0000313" key="3">
    <source>
        <dbReference type="Proteomes" id="UP000479710"/>
    </source>
</evidence>
<feature type="compositionally biased region" description="Basic residues" evidence="1">
    <location>
        <begin position="129"/>
        <end position="138"/>
    </location>
</feature>
<dbReference type="AlphaFoldDB" id="A0A6G1BJD5"/>
<sequence>MRSGTCSKLRQVKFGSSAAGSSRHRYTRARGVMLTVPKAWHSTTWRHWTDQWPTGSMSLADTRCCQPSCPTKRKGGSAWVEAAGCGTGLLWYCLLTGGYIGHSCGAADALRRVPPDGSAATSATDQSRRTARPPHQHRAPPPVVDYMISASSHGAVSMAWSA</sequence>
<accession>A0A6G1BJD5</accession>